<comment type="caution">
    <text evidence="3">The sequence shown here is derived from an EMBL/GenBank/DDBJ whole genome shotgun (WGS) entry which is preliminary data.</text>
</comment>
<keyword evidence="2" id="KW-0732">Signal</keyword>
<gene>
    <name evidence="3" type="ORF">GCM10010449_73770</name>
</gene>
<evidence type="ECO:0000313" key="4">
    <source>
        <dbReference type="Proteomes" id="UP001501637"/>
    </source>
</evidence>
<feature type="chain" id="PRO_5047357620" description="Lipoprotein" evidence="2">
    <location>
        <begin position="31"/>
        <end position="278"/>
    </location>
</feature>
<protein>
    <recommendedName>
        <fullName evidence="5">Lipoprotein</fullName>
    </recommendedName>
</protein>
<feature type="compositionally biased region" description="Basic and acidic residues" evidence="1">
    <location>
        <begin position="38"/>
        <end position="48"/>
    </location>
</feature>
<dbReference type="RefSeq" id="WP_344528831.1">
    <property type="nucleotide sequence ID" value="NZ_BAAAUG010000177.1"/>
</dbReference>
<proteinExistence type="predicted"/>
<reference evidence="4" key="1">
    <citation type="journal article" date="2019" name="Int. J. Syst. Evol. Microbiol.">
        <title>The Global Catalogue of Microorganisms (GCM) 10K type strain sequencing project: providing services to taxonomists for standard genome sequencing and annotation.</title>
        <authorList>
            <consortium name="The Broad Institute Genomics Platform"/>
            <consortium name="The Broad Institute Genome Sequencing Center for Infectious Disease"/>
            <person name="Wu L."/>
            <person name="Ma J."/>
        </authorList>
    </citation>
    <scope>NUCLEOTIDE SEQUENCE [LARGE SCALE GENOMIC DNA]</scope>
    <source>
        <strain evidence="4">JCM 9092</strain>
    </source>
</reference>
<dbReference type="EMBL" id="BAAAUG010000177">
    <property type="protein sequence ID" value="GAA3143461.1"/>
    <property type="molecule type" value="Genomic_DNA"/>
</dbReference>
<dbReference type="Proteomes" id="UP001501637">
    <property type="component" value="Unassembled WGS sequence"/>
</dbReference>
<evidence type="ECO:0000256" key="1">
    <source>
        <dbReference type="SAM" id="MobiDB-lite"/>
    </source>
</evidence>
<accession>A0ABP6NDD3</accession>
<feature type="signal peptide" evidence="2">
    <location>
        <begin position="1"/>
        <end position="30"/>
    </location>
</feature>
<keyword evidence="4" id="KW-1185">Reference proteome</keyword>
<feature type="compositionally biased region" description="Low complexity" evidence="1">
    <location>
        <begin position="53"/>
        <end position="64"/>
    </location>
</feature>
<evidence type="ECO:0008006" key="5">
    <source>
        <dbReference type="Google" id="ProtNLM"/>
    </source>
</evidence>
<evidence type="ECO:0000313" key="3">
    <source>
        <dbReference type="EMBL" id="GAA3143461.1"/>
    </source>
</evidence>
<organism evidence="3 4">
    <name type="scientific">Streptomyces rectiviolaceus</name>
    <dbReference type="NCBI Taxonomy" id="332591"/>
    <lineage>
        <taxon>Bacteria</taxon>
        <taxon>Bacillati</taxon>
        <taxon>Actinomycetota</taxon>
        <taxon>Actinomycetes</taxon>
        <taxon>Kitasatosporales</taxon>
        <taxon>Streptomycetaceae</taxon>
        <taxon>Streptomyces</taxon>
    </lineage>
</organism>
<evidence type="ECO:0000256" key="2">
    <source>
        <dbReference type="SAM" id="SignalP"/>
    </source>
</evidence>
<name>A0ABP6NDD3_9ACTN</name>
<feature type="region of interest" description="Disordered" evidence="1">
    <location>
        <begin position="38"/>
        <end position="64"/>
    </location>
</feature>
<sequence length="278" mass="29869">MSIITGTPLRRARRSTAITAAAAAALIALAGCGSGAADAKENVEDGSSKRPVASASASSDNAGSRGARAARLIEKALEVTLDQDYLSSTRRMKTEGTTVMSSAVRGGRAECETHARKGTGSLDFVVTASALYTRGSKEALMLSAEAKDDPVRVEVMADRWVKRNASVYEVMRDMCASKTRRTWLEKRMPSLDELSEASPTQRPGTMQGKPITKITYKWEGGPLEFHIAAEGPPFLLRVTYPAKDLDESFSEFGKPFRVATPPGAVTDYEMAEEVLAAQ</sequence>